<dbReference type="Pfam" id="PF08238">
    <property type="entry name" value="Sel1"/>
    <property type="match status" value="2"/>
</dbReference>
<comment type="caution">
    <text evidence="2">The sequence shown here is derived from an EMBL/GenBank/DDBJ whole genome shotgun (WGS) entry which is preliminary data.</text>
</comment>
<name>A0A6G4R463_9CAUL</name>
<dbReference type="SUPFAM" id="SSF81901">
    <property type="entry name" value="HCP-like"/>
    <property type="match status" value="1"/>
</dbReference>
<dbReference type="GO" id="GO:0036503">
    <property type="term" value="P:ERAD pathway"/>
    <property type="evidence" value="ECO:0007669"/>
    <property type="project" value="TreeGrafter"/>
</dbReference>
<dbReference type="InterPro" id="IPR011990">
    <property type="entry name" value="TPR-like_helical_dom_sf"/>
</dbReference>
<dbReference type="PANTHER" id="PTHR11102:SF147">
    <property type="entry name" value="SEL1L ADAPTOR SUBUNIT OF ERAD E3 UBIQUITIN LIGASE"/>
    <property type="match status" value="1"/>
</dbReference>
<accession>A0A6G4R463</accession>
<dbReference type="RefSeq" id="WP_165262589.1">
    <property type="nucleotide sequence ID" value="NZ_JAAKGT010000016.1"/>
</dbReference>
<dbReference type="InterPro" id="IPR050767">
    <property type="entry name" value="Sel1_AlgK"/>
</dbReference>
<dbReference type="SMART" id="SM00671">
    <property type="entry name" value="SEL1"/>
    <property type="match status" value="2"/>
</dbReference>
<dbReference type="EMBL" id="JAAKGT010000016">
    <property type="protein sequence ID" value="NGM52344.1"/>
    <property type="molecule type" value="Genomic_DNA"/>
</dbReference>
<evidence type="ECO:0000313" key="2">
    <source>
        <dbReference type="EMBL" id="NGM52344.1"/>
    </source>
</evidence>
<gene>
    <name evidence="2" type="ORF">G5B46_22260</name>
</gene>
<feature type="chain" id="PRO_5026219075" evidence="1">
    <location>
        <begin position="20"/>
        <end position="254"/>
    </location>
</feature>
<protein>
    <submittedName>
        <fullName evidence="2">Sel1 repeat family protein</fullName>
    </submittedName>
</protein>
<dbReference type="AlphaFoldDB" id="A0A6G4R463"/>
<sequence length="254" mass="26951">MKFATLLVAAAVAATPALAQEETPGAQYIAAAQEAAKAGNKDEAFRQMDLAAKAGNVLVAYFLARAYESGGDVPKDDGRSLAYLRQAADGGHMDAEYRLGLRYLNGQGLPADRDEAVDYLVRADRHGSMPAFNELARIAKAEDQKLACAKEAIERLGYERAKTTTAMFGKANEYVRAAGSGGDFVALYGPDDGGMIAATRYRAVRLKIDGYSVARPKQVSGGASSVTFYEYEGRGAPSAQGAKDGEFVRKACGL</sequence>
<dbReference type="Gene3D" id="1.25.40.10">
    <property type="entry name" value="Tetratricopeptide repeat domain"/>
    <property type="match status" value="1"/>
</dbReference>
<evidence type="ECO:0000256" key="1">
    <source>
        <dbReference type="SAM" id="SignalP"/>
    </source>
</evidence>
<keyword evidence="1" id="KW-0732">Signal</keyword>
<dbReference type="PANTHER" id="PTHR11102">
    <property type="entry name" value="SEL-1-LIKE PROTEIN"/>
    <property type="match status" value="1"/>
</dbReference>
<proteinExistence type="predicted"/>
<dbReference type="InterPro" id="IPR006597">
    <property type="entry name" value="Sel1-like"/>
</dbReference>
<feature type="signal peptide" evidence="1">
    <location>
        <begin position="1"/>
        <end position="19"/>
    </location>
</feature>
<organism evidence="2">
    <name type="scientific">Caulobacter sp. 602-2</name>
    <dbReference type="NCBI Taxonomy" id="2710887"/>
    <lineage>
        <taxon>Bacteria</taxon>
        <taxon>Pseudomonadati</taxon>
        <taxon>Pseudomonadota</taxon>
        <taxon>Alphaproteobacteria</taxon>
        <taxon>Caulobacterales</taxon>
        <taxon>Caulobacteraceae</taxon>
        <taxon>Caulobacter</taxon>
    </lineage>
</organism>
<reference evidence="2" key="1">
    <citation type="submission" date="2020-02" db="EMBL/GenBank/DDBJ databases">
        <authorList>
            <person name="Gao J."/>
            <person name="Sun J."/>
        </authorList>
    </citation>
    <scope>NUCLEOTIDE SEQUENCE</scope>
    <source>
        <strain evidence="2">602-2</strain>
    </source>
</reference>